<proteinExistence type="inferred from homology"/>
<evidence type="ECO:0000256" key="2">
    <source>
        <dbReference type="ARBA" id="ARBA00022448"/>
    </source>
</evidence>
<evidence type="ECO:0000256" key="5">
    <source>
        <dbReference type="ARBA" id="ARBA00022989"/>
    </source>
</evidence>
<organism evidence="11 12">
    <name type="scientific">Phyllachora maydis</name>
    <dbReference type="NCBI Taxonomy" id="1825666"/>
    <lineage>
        <taxon>Eukaryota</taxon>
        <taxon>Fungi</taxon>
        <taxon>Dikarya</taxon>
        <taxon>Ascomycota</taxon>
        <taxon>Pezizomycotina</taxon>
        <taxon>Sordariomycetes</taxon>
        <taxon>Sordariomycetidae</taxon>
        <taxon>Phyllachorales</taxon>
        <taxon>Phyllachoraceae</taxon>
        <taxon>Phyllachora</taxon>
    </lineage>
</organism>
<evidence type="ECO:0000256" key="7">
    <source>
        <dbReference type="ARBA" id="ARBA00038459"/>
    </source>
</evidence>
<protein>
    <recommendedName>
        <fullName evidence="10">Major facilitator superfamily (MFS) profile domain-containing protein</fullName>
    </recommendedName>
</protein>
<name>A0AAD9MBV9_9PEZI</name>
<feature type="transmembrane region" description="Helical" evidence="9">
    <location>
        <begin position="432"/>
        <end position="456"/>
    </location>
</feature>
<dbReference type="GO" id="GO:0005886">
    <property type="term" value="C:plasma membrane"/>
    <property type="evidence" value="ECO:0007669"/>
    <property type="project" value="UniProtKB-SubCell"/>
</dbReference>
<dbReference type="SUPFAM" id="SSF103473">
    <property type="entry name" value="MFS general substrate transporter"/>
    <property type="match status" value="1"/>
</dbReference>
<keyword evidence="4 9" id="KW-0812">Transmembrane</keyword>
<dbReference type="EMBL" id="JAQQPM010000004">
    <property type="protein sequence ID" value="KAK2070592.1"/>
    <property type="molecule type" value="Genomic_DNA"/>
</dbReference>
<dbReference type="PANTHER" id="PTHR23502:SF186">
    <property type="entry name" value="MAJOR FACILITATOR SUPERFAMILY (MFS) PROFILE DOMAIN-CONTAINING PROTEIN"/>
    <property type="match status" value="1"/>
</dbReference>
<evidence type="ECO:0000256" key="6">
    <source>
        <dbReference type="ARBA" id="ARBA00023136"/>
    </source>
</evidence>
<dbReference type="Proteomes" id="UP001217918">
    <property type="component" value="Unassembled WGS sequence"/>
</dbReference>
<feature type="transmembrane region" description="Helical" evidence="9">
    <location>
        <begin position="323"/>
        <end position="349"/>
    </location>
</feature>
<dbReference type="InterPro" id="IPR036259">
    <property type="entry name" value="MFS_trans_sf"/>
</dbReference>
<gene>
    <name evidence="11" type="ORF">P8C59_005076</name>
</gene>
<dbReference type="Pfam" id="PF07690">
    <property type="entry name" value="MFS_1"/>
    <property type="match status" value="1"/>
</dbReference>
<dbReference type="FunFam" id="1.20.1250.20:FF:000266">
    <property type="entry name" value="MFS multidrug transporter, putative"/>
    <property type="match status" value="1"/>
</dbReference>
<keyword evidence="5 9" id="KW-1133">Transmembrane helix</keyword>
<keyword evidence="12" id="KW-1185">Reference proteome</keyword>
<evidence type="ECO:0000256" key="4">
    <source>
        <dbReference type="ARBA" id="ARBA00022692"/>
    </source>
</evidence>
<feature type="region of interest" description="Disordered" evidence="8">
    <location>
        <begin position="551"/>
        <end position="577"/>
    </location>
</feature>
<feature type="transmembrane region" description="Helical" evidence="9">
    <location>
        <begin position="407"/>
        <end position="426"/>
    </location>
</feature>
<evidence type="ECO:0000256" key="8">
    <source>
        <dbReference type="SAM" id="MobiDB-lite"/>
    </source>
</evidence>
<feature type="transmembrane region" description="Helical" evidence="9">
    <location>
        <begin position="355"/>
        <end position="380"/>
    </location>
</feature>
<dbReference type="PROSITE" id="PS50850">
    <property type="entry name" value="MFS"/>
    <property type="match status" value="1"/>
</dbReference>
<evidence type="ECO:0000259" key="10">
    <source>
        <dbReference type="PROSITE" id="PS50850"/>
    </source>
</evidence>
<comment type="caution">
    <text evidence="11">The sequence shown here is derived from an EMBL/GenBank/DDBJ whole genome shotgun (WGS) entry which is preliminary data.</text>
</comment>
<feature type="transmembrane region" description="Helical" evidence="9">
    <location>
        <begin position="500"/>
        <end position="520"/>
    </location>
</feature>
<feature type="compositionally biased region" description="Low complexity" evidence="8">
    <location>
        <begin position="566"/>
        <end position="575"/>
    </location>
</feature>
<evidence type="ECO:0000313" key="11">
    <source>
        <dbReference type="EMBL" id="KAK2070592.1"/>
    </source>
</evidence>
<comment type="subcellular location">
    <subcellularLocation>
        <location evidence="1">Cell membrane</location>
        <topology evidence="1">Multi-pass membrane protein</topology>
    </subcellularLocation>
</comment>
<reference evidence="11" key="1">
    <citation type="journal article" date="2023" name="Mol. Plant Microbe Interact.">
        <title>Elucidating the Obligate Nature and Biological Capacity of an Invasive Fungal Corn Pathogen.</title>
        <authorList>
            <person name="MacCready J.S."/>
            <person name="Roggenkamp E.M."/>
            <person name="Gdanetz K."/>
            <person name="Chilvers M.I."/>
        </authorList>
    </citation>
    <scope>NUCLEOTIDE SEQUENCE</scope>
    <source>
        <strain evidence="11">PM02</strain>
    </source>
</reference>
<dbReference type="InterPro" id="IPR020846">
    <property type="entry name" value="MFS_dom"/>
</dbReference>
<keyword evidence="3" id="KW-1003">Cell membrane</keyword>
<feature type="transmembrane region" description="Helical" evidence="9">
    <location>
        <begin position="213"/>
        <end position="236"/>
    </location>
</feature>
<feature type="transmembrane region" description="Helical" evidence="9">
    <location>
        <begin position="463"/>
        <end position="488"/>
    </location>
</feature>
<dbReference type="PANTHER" id="PTHR23502">
    <property type="entry name" value="MAJOR FACILITATOR SUPERFAMILY"/>
    <property type="match status" value="1"/>
</dbReference>
<accession>A0AAD9MBV9</accession>
<feature type="transmembrane region" description="Helical" evidence="9">
    <location>
        <begin position="121"/>
        <end position="143"/>
    </location>
</feature>
<dbReference type="AlphaFoldDB" id="A0AAD9MBV9"/>
<feature type="transmembrane region" description="Helical" evidence="9">
    <location>
        <begin position="155"/>
        <end position="173"/>
    </location>
</feature>
<evidence type="ECO:0000256" key="9">
    <source>
        <dbReference type="SAM" id="Phobius"/>
    </source>
</evidence>
<keyword evidence="2" id="KW-0813">Transport</keyword>
<feature type="domain" description="Major facilitator superfamily (MFS) profile" evidence="10">
    <location>
        <begin position="90"/>
        <end position="529"/>
    </location>
</feature>
<dbReference type="InterPro" id="IPR011701">
    <property type="entry name" value="MFS"/>
</dbReference>
<evidence type="ECO:0000313" key="12">
    <source>
        <dbReference type="Proteomes" id="UP001217918"/>
    </source>
</evidence>
<comment type="similarity">
    <text evidence="7">Belongs to the major facilitator superfamily. DHA1 family. Polyamines/proton antiporter (TC 2.A.1.2.16) subfamily.</text>
</comment>
<dbReference type="Gene3D" id="1.20.1250.20">
    <property type="entry name" value="MFS general substrate transporter like domains"/>
    <property type="match status" value="1"/>
</dbReference>
<sequence length="629" mass="66885">MNTVPRSWASSVSSATVVVTRPADDAEAQQARKRVVSHFELVFNPSGVDDEVLQHRYPGGGTDEAPYIVDFLPDDGHNPLLFPRWKKWLFTLLMATATLAISFVSTAYSGGMPEVIRDFDVGVEVAILGISLFVCGFAIGPLLWAPLSEFYGRQLLFSITYLGLTAFNAGAAVAPNITTLVLMRFFAGSFGSSPLTNSGGVIADLFHAGDRGLATAVFSTQVFLGPTIGPIIGGFLGEAHGWRWVEGLMAIFTGLVWLVCSLVVPETYAPVLLRRRAEKLSARTGRVYLSKLDLNSGRHGRTMGRQFGVALSRPWVLLFKEPIVLLTSVYTAIVYGTLYMLFAAFPIVFEGSRGWSVGVGGLAFIGLAVGMFVGVLYAVWDDRRYAALVEKMGGPTSRHAPPPEARLPPSIIASVLLPLGLFWFAWTNGPETPWIVCLIGSGLFGAGLVLVFLSLLNYLIDSYVVFAASVLAANSVMRSLFGAAFPLFTPYMYANLGIHWASSIPAFLALAYMPFPYLFYRYGHAMRMRCPYAAEAARVLERMRSSHQALDEDMAEVEAEAKRARGGPSAAAAGPADDEDSAAAAAAAAAAVAPGAGPAVPLGAGLLGPVHGHDDGGVGAGCGDAGGAQ</sequence>
<feature type="transmembrane region" description="Helical" evidence="9">
    <location>
        <begin position="185"/>
        <end position="206"/>
    </location>
</feature>
<feature type="transmembrane region" description="Helical" evidence="9">
    <location>
        <begin position="248"/>
        <end position="273"/>
    </location>
</feature>
<keyword evidence="6 9" id="KW-0472">Membrane</keyword>
<evidence type="ECO:0000256" key="3">
    <source>
        <dbReference type="ARBA" id="ARBA00022475"/>
    </source>
</evidence>
<dbReference type="CDD" id="cd17323">
    <property type="entry name" value="MFS_Tpo1_MDR_like"/>
    <property type="match status" value="1"/>
</dbReference>
<feature type="transmembrane region" description="Helical" evidence="9">
    <location>
        <begin position="88"/>
        <end position="109"/>
    </location>
</feature>
<dbReference type="GO" id="GO:0022857">
    <property type="term" value="F:transmembrane transporter activity"/>
    <property type="evidence" value="ECO:0007669"/>
    <property type="project" value="InterPro"/>
</dbReference>
<evidence type="ECO:0000256" key="1">
    <source>
        <dbReference type="ARBA" id="ARBA00004651"/>
    </source>
</evidence>